<sequence>SFKIFKFKYSLHSSAIVLSFHCLLCLISHKFVTSTTQKCEKTCSISIQTHTHTYTHTHTHIHTYIYIYICTERQTDTGIYCVCTIIANINDNLYGVHFASVRGANFCRQMQ</sequence>
<dbReference type="RefSeq" id="XP_003135982.1">
    <property type="nucleotide sequence ID" value="XM_003135934.1"/>
</dbReference>
<gene>
    <name evidence="1" type="ORF">LOAG_00394</name>
</gene>
<dbReference type="InParanoid" id="A0A1S0UBW7"/>
<reference evidence="1" key="1">
    <citation type="submission" date="2012-04" db="EMBL/GenBank/DDBJ databases">
        <title>The Genome Sequence of Loa loa.</title>
        <authorList>
            <consortium name="The Broad Institute Genome Sequencing Platform"/>
            <consortium name="Broad Institute Genome Sequencing Center for Infectious Disease"/>
            <person name="Nutman T.B."/>
            <person name="Fink D.L."/>
            <person name="Russ C."/>
            <person name="Young S."/>
            <person name="Zeng Q."/>
            <person name="Gargeya S."/>
            <person name="Alvarado L."/>
            <person name="Berlin A."/>
            <person name="Chapman S.B."/>
            <person name="Chen Z."/>
            <person name="Freedman E."/>
            <person name="Gellesch M."/>
            <person name="Goldberg J."/>
            <person name="Griggs A."/>
            <person name="Gujja S."/>
            <person name="Heilman E.R."/>
            <person name="Heiman D."/>
            <person name="Howarth C."/>
            <person name="Mehta T."/>
            <person name="Neiman D."/>
            <person name="Pearson M."/>
            <person name="Roberts A."/>
            <person name="Saif S."/>
            <person name="Shea T."/>
            <person name="Shenoy N."/>
            <person name="Sisk P."/>
            <person name="Stolte C."/>
            <person name="Sykes S."/>
            <person name="White J."/>
            <person name="Yandava C."/>
            <person name="Haas B."/>
            <person name="Henn M.R."/>
            <person name="Nusbaum C."/>
            <person name="Birren B."/>
        </authorList>
    </citation>
    <scope>NUCLEOTIDE SEQUENCE [LARGE SCALE GENOMIC DNA]</scope>
</reference>
<dbReference type="EMBL" id="JH712110">
    <property type="protein sequence ID" value="EFO28082.1"/>
    <property type="molecule type" value="Genomic_DNA"/>
</dbReference>
<evidence type="ECO:0000313" key="1">
    <source>
        <dbReference type="EMBL" id="EFO28082.1"/>
    </source>
</evidence>
<feature type="non-terminal residue" evidence="1">
    <location>
        <position position="1"/>
    </location>
</feature>
<dbReference type="KEGG" id="loa:LOAG_00394"/>
<organism evidence="1">
    <name type="scientific">Loa loa</name>
    <name type="common">Eye worm</name>
    <name type="synonym">Filaria loa</name>
    <dbReference type="NCBI Taxonomy" id="7209"/>
    <lineage>
        <taxon>Eukaryota</taxon>
        <taxon>Metazoa</taxon>
        <taxon>Ecdysozoa</taxon>
        <taxon>Nematoda</taxon>
        <taxon>Chromadorea</taxon>
        <taxon>Rhabditida</taxon>
        <taxon>Spirurina</taxon>
        <taxon>Spiruromorpha</taxon>
        <taxon>Filarioidea</taxon>
        <taxon>Onchocercidae</taxon>
        <taxon>Loa</taxon>
    </lineage>
</organism>
<proteinExistence type="predicted"/>
<name>A0A1S0UBW7_LOALO</name>
<accession>A0A1S0UBW7</accession>
<protein>
    <submittedName>
        <fullName evidence="1">Uncharacterized protein</fullName>
    </submittedName>
</protein>
<dbReference type="GeneID" id="9937762"/>
<dbReference type="CTD" id="9937762"/>
<dbReference type="AlphaFoldDB" id="A0A1S0UBW7"/>
<feature type="non-terminal residue" evidence="1">
    <location>
        <position position="111"/>
    </location>
</feature>